<dbReference type="PANTHER" id="PTHR43160">
    <property type="entry name" value="ACONITATE HYDRATASE B"/>
    <property type="match status" value="1"/>
</dbReference>
<dbReference type="Gene3D" id="3.30.499.10">
    <property type="entry name" value="Aconitase, domain 3"/>
    <property type="match status" value="1"/>
</dbReference>
<keyword evidence="3" id="KW-0411">Iron-sulfur</keyword>
<gene>
    <name evidence="6" type="ORF">ENR23_06100</name>
</gene>
<dbReference type="InterPro" id="IPR050926">
    <property type="entry name" value="Aconitase/IPM_isomerase"/>
</dbReference>
<dbReference type="InterPro" id="IPR015931">
    <property type="entry name" value="Acnase/IPM_dHydase_lsu_aba_1/3"/>
</dbReference>
<dbReference type="GO" id="GO:0046872">
    <property type="term" value="F:metal ion binding"/>
    <property type="evidence" value="ECO:0007669"/>
    <property type="project" value="UniProtKB-KW"/>
</dbReference>
<evidence type="ECO:0008006" key="7">
    <source>
        <dbReference type="Google" id="ProtNLM"/>
    </source>
</evidence>
<comment type="caution">
    <text evidence="6">The sequence shown here is derived from an EMBL/GenBank/DDBJ whole genome shotgun (WGS) entry which is preliminary data.</text>
</comment>
<proteinExistence type="predicted"/>
<dbReference type="InterPro" id="IPR036008">
    <property type="entry name" value="Aconitase_4Fe-4S_dom"/>
</dbReference>
<keyword evidence="2" id="KW-0408">Iron</keyword>
<protein>
    <recommendedName>
        <fullName evidence="7">Aconitate hydratase</fullName>
    </recommendedName>
</protein>
<dbReference type="GO" id="GO:0006099">
    <property type="term" value="P:tricarboxylic acid cycle"/>
    <property type="evidence" value="ECO:0007669"/>
    <property type="project" value="TreeGrafter"/>
</dbReference>
<evidence type="ECO:0000259" key="5">
    <source>
        <dbReference type="Pfam" id="PF00694"/>
    </source>
</evidence>
<feature type="domain" description="Aconitase A/isopropylmalate dehydratase small subunit swivel" evidence="5">
    <location>
        <begin position="507"/>
        <end position="560"/>
    </location>
</feature>
<dbReference type="Pfam" id="PF00330">
    <property type="entry name" value="Aconitase"/>
    <property type="match status" value="1"/>
</dbReference>
<evidence type="ECO:0000313" key="6">
    <source>
        <dbReference type="EMBL" id="HGZ42986.1"/>
    </source>
</evidence>
<dbReference type="InterPro" id="IPR000573">
    <property type="entry name" value="AconitaseA/IPMdHydase_ssu_swvl"/>
</dbReference>
<name>A0A832I3C9_UNCEI</name>
<organism evidence="6">
    <name type="scientific">Eiseniibacteriota bacterium</name>
    <dbReference type="NCBI Taxonomy" id="2212470"/>
    <lineage>
        <taxon>Bacteria</taxon>
        <taxon>Candidatus Eiseniibacteriota</taxon>
    </lineage>
</organism>
<dbReference type="SUPFAM" id="SSF53732">
    <property type="entry name" value="Aconitase iron-sulfur domain"/>
    <property type="match status" value="1"/>
</dbReference>
<evidence type="ECO:0000259" key="4">
    <source>
        <dbReference type="Pfam" id="PF00330"/>
    </source>
</evidence>
<dbReference type="Gene3D" id="3.20.19.10">
    <property type="entry name" value="Aconitase, domain 4"/>
    <property type="match status" value="1"/>
</dbReference>
<dbReference type="PRINTS" id="PR00415">
    <property type="entry name" value="ACONITASE"/>
</dbReference>
<evidence type="ECO:0000256" key="2">
    <source>
        <dbReference type="ARBA" id="ARBA00023004"/>
    </source>
</evidence>
<keyword evidence="1" id="KW-0479">Metal-binding</keyword>
<dbReference type="SUPFAM" id="SSF52016">
    <property type="entry name" value="LeuD/IlvD-like"/>
    <property type="match status" value="1"/>
</dbReference>
<dbReference type="InterPro" id="IPR001030">
    <property type="entry name" value="Acoase/IPM_deHydtase_lsu_aba"/>
</dbReference>
<dbReference type="Pfam" id="PF00694">
    <property type="entry name" value="Aconitase_C"/>
    <property type="match status" value="1"/>
</dbReference>
<dbReference type="PANTHER" id="PTHR43160:SF3">
    <property type="entry name" value="ACONITATE HYDRATASE, MITOCHONDRIAL"/>
    <property type="match status" value="1"/>
</dbReference>
<evidence type="ECO:0000256" key="3">
    <source>
        <dbReference type="ARBA" id="ARBA00023014"/>
    </source>
</evidence>
<dbReference type="AlphaFoldDB" id="A0A832I3C9"/>
<dbReference type="GO" id="GO:0051539">
    <property type="term" value="F:4 iron, 4 sulfur cluster binding"/>
    <property type="evidence" value="ECO:0007669"/>
    <property type="project" value="TreeGrafter"/>
</dbReference>
<feature type="domain" description="Aconitase/3-isopropylmalate dehydratase large subunit alpha/beta/alpha" evidence="4">
    <location>
        <begin position="77"/>
        <end position="243"/>
    </location>
</feature>
<sequence length="632" mass="62459">MSAPAPAPLARRLREAHAAPGPGGGREGVRPDHAVAGEDGALLALAALGRLGTARVAADFALVAPDRLGARAGFHDADVVTALRARARGLGMHVARPGAGPAGDVYVERAAAPGRLAFACGADAAAAGALGAVALAVDACEWAAALHGRGVEAWPAAWAEVALRGAPVPGVCGADAALALAARAGETLVGRGVEFGGEGVTALSVEERMALARGLVRAGAAAALFPADAAARAWLRARGREADWRPFEAEPADGAPSFTLDLGALEPMAAPEGRAFAARPLLASAGLPVTRVVVGGEASLDDLARLATRLAGRDVARGTALVVTLAGRARHEAAEGLGVLEALRAAGAQVVGAEAAPDEPREGLMLACAGGRAAAGATWLGVSLEAAAAAALAGRVADPRGAFAPWPGLERPPAVAATWVEPPGVEDGAGLAPTPAGAVPTPLPVDGPLRGVLLMRAVGPLSPADLLPGGARLEPLRGDVGALAAWALADLAPGFAARARAAGGGFVSAGPGFGAGAGDGERAALALAALGVRAVLARGFDARFRARLLRAGVLPLRLERASDLAACEPGDLLELPGLPEALGADRPLAVRNLTRGVQCLARHDLDASGAALARAGGLLGWAALDAAPAGAR</sequence>
<dbReference type="EMBL" id="DSQF01000012">
    <property type="protein sequence ID" value="HGZ42986.1"/>
    <property type="molecule type" value="Genomic_DNA"/>
</dbReference>
<dbReference type="InterPro" id="IPR015928">
    <property type="entry name" value="Aconitase/3IPM_dehydase_swvl"/>
</dbReference>
<reference evidence="6" key="1">
    <citation type="journal article" date="2020" name="mSystems">
        <title>Genome- and Community-Level Interaction Insights into Carbon Utilization and Element Cycling Functions of Hydrothermarchaeota in Hydrothermal Sediment.</title>
        <authorList>
            <person name="Zhou Z."/>
            <person name="Liu Y."/>
            <person name="Xu W."/>
            <person name="Pan J."/>
            <person name="Luo Z.H."/>
            <person name="Li M."/>
        </authorList>
    </citation>
    <scope>NUCLEOTIDE SEQUENCE [LARGE SCALE GENOMIC DNA]</scope>
    <source>
        <strain evidence="6">SpSt-381</strain>
    </source>
</reference>
<dbReference type="GO" id="GO:0005829">
    <property type="term" value="C:cytosol"/>
    <property type="evidence" value="ECO:0007669"/>
    <property type="project" value="TreeGrafter"/>
</dbReference>
<evidence type="ECO:0000256" key="1">
    <source>
        <dbReference type="ARBA" id="ARBA00022723"/>
    </source>
</evidence>
<dbReference type="GO" id="GO:0003994">
    <property type="term" value="F:aconitate hydratase activity"/>
    <property type="evidence" value="ECO:0007669"/>
    <property type="project" value="TreeGrafter"/>
</dbReference>
<accession>A0A832I3C9</accession>